<dbReference type="EMBL" id="CP006917">
    <property type="protein sequence ID" value="AHC39762.1"/>
    <property type="molecule type" value="Genomic_DNA"/>
</dbReference>
<dbReference type="Proteomes" id="UP000018689">
    <property type="component" value="Chromosome"/>
</dbReference>
<reference evidence="1 2" key="1">
    <citation type="journal article" date="2014" name="Genome Announc.">
        <title>Complete Genome Sequence of Ehrlichia muris Strain AS145T, a Model Monocytotropic Ehrlichia Strain.</title>
        <authorList>
            <person name="Thirumalapura N.R."/>
            <person name="Qin X."/>
            <person name="Kuriakose J.A."/>
            <person name="Walker D.H."/>
        </authorList>
    </citation>
    <scope>NUCLEOTIDE SEQUENCE [LARGE SCALE GENOMIC DNA]</scope>
    <source>
        <strain evidence="2">AS154</strain>
    </source>
</reference>
<keyword evidence="2" id="KW-1185">Reference proteome</keyword>
<dbReference type="HOGENOM" id="CLU_3409181_0_0_5"/>
<evidence type="ECO:0000313" key="2">
    <source>
        <dbReference type="Proteomes" id="UP000018689"/>
    </source>
</evidence>
<gene>
    <name evidence="1" type="ORF">EMUR_04190</name>
</gene>
<organism evidence="1 2">
    <name type="scientific">Ehrlichia muris AS145</name>
    <dbReference type="NCBI Taxonomy" id="1423892"/>
    <lineage>
        <taxon>Bacteria</taxon>
        <taxon>Pseudomonadati</taxon>
        <taxon>Pseudomonadota</taxon>
        <taxon>Alphaproteobacteria</taxon>
        <taxon>Rickettsiales</taxon>
        <taxon>Anaplasmataceae</taxon>
        <taxon>Ehrlichia</taxon>
    </lineage>
</organism>
<proteinExistence type="predicted"/>
<accession>V9R7H0</accession>
<name>V9R7H0_9RICK</name>
<protein>
    <submittedName>
        <fullName evidence="1">Uncharacterized protein</fullName>
    </submittedName>
</protein>
<dbReference type="AlphaFoldDB" id="V9R7H0"/>
<sequence length="29" mass="3441">MVFVLWKGNVSYKSVMDETGGNWYQILKF</sequence>
<evidence type="ECO:0000313" key="1">
    <source>
        <dbReference type="EMBL" id="AHC39762.1"/>
    </source>
</evidence>
<dbReference type="KEGG" id="emr:EMUR_04190"/>